<gene>
    <name evidence="3" type="ORF">LTR91_025703</name>
</gene>
<keyword evidence="4" id="KW-1185">Reference proteome</keyword>
<feature type="compositionally biased region" description="Basic and acidic residues" evidence="1">
    <location>
        <begin position="570"/>
        <end position="580"/>
    </location>
</feature>
<feature type="domain" description="G-patch" evidence="2">
    <location>
        <begin position="154"/>
        <end position="216"/>
    </location>
</feature>
<dbReference type="EMBL" id="JAUJLE010000846">
    <property type="protein sequence ID" value="KAK0950388.1"/>
    <property type="molecule type" value="Genomic_DNA"/>
</dbReference>
<dbReference type="PANTHER" id="PTHR13384">
    <property type="entry name" value="G PATCH DOMAIN-CONTAINING PROTEIN 1"/>
    <property type="match status" value="1"/>
</dbReference>
<feature type="compositionally biased region" description="Basic and acidic residues" evidence="1">
    <location>
        <begin position="209"/>
        <end position="221"/>
    </location>
</feature>
<feature type="compositionally biased region" description="Low complexity" evidence="1">
    <location>
        <begin position="555"/>
        <end position="569"/>
    </location>
</feature>
<dbReference type="InterPro" id="IPR011666">
    <property type="entry name" value="DUF1604"/>
</dbReference>
<evidence type="ECO:0000259" key="2">
    <source>
        <dbReference type="PROSITE" id="PS50174"/>
    </source>
</evidence>
<feature type="compositionally biased region" description="Acidic residues" evidence="1">
    <location>
        <begin position="805"/>
        <end position="815"/>
    </location>
</feature>
<dbReference type="GO" id="GO:0003723">
    <property type="term" value="F:RNA binding"/>
    <property type="evidence" value="ECO:0007669"/>
    <property type="project" value="TreeGrafter"/>
</dbReference>
<dbReference type="Pfam" id="PF07713">
    <property type="entry name" value="DUF1604"/>
    <property type="match status" value="1"/>
</dbReference>
<accession>A0AAN6GZQ5</accession>
<evidence type="ECO:0000313" key="3">
    <source>
        <dbReference type="EMBL" id="KAK0950388.1"/>
    </source>
</evidence>
<dbReference type="PANTHER" id="PTHR13384:SF19">
    <property type="entry name" value="G PATCH DOMAIN-CONTAINING PROTEIN 1"/>
    <property type="match status" value="1"/>
</dbReference>
<feature type="compositionally biased region" description="Basic and acidic residues" evidence="1">
    <location>
        <begin position="724"/>
        <end position="735"/>
    </location>
</feature>
<evidence type="ECO:0000313" key="4">
    <source>
        <dbReference type="Proteomes" id="UP001175353"/>
    </source>
</evidence>
<evidence type="ECO:0000256" key="1">
    <source>
        <dbReference type="SAM" id="MobiDB-lite"/>
    </source>
</evidence>
<dbReference type="GO" id="GO:0006397">
    <property type="term" value="P:mRNA processing"/>
    <property type="evidence" value="ECO:0007669"/>
    <property type="project" value="InterPro"/>
</dbReference>
<feature type="region of interest" description="Disordered" evidence="1">
    <location>
        <begin position="428"/>
        <end position="450"/>
    </location>
</feature>
<organism evidence="3 4">
    <name type="scientific">Friedmanniomyces endolithicus</name>
    <dbReference type="NCBI Taxonomy" id="329885"/>
    <lineage>
        <taxon>Eukaryota</taxon>
        <taxon>Fungi</taxon>
        <taxon>Dikarya</taxon>
        <taxon>Ascomycota</taxon>
        <taxon>Pezizomycotina</taxon>
        <taxon>Dothideomycetes</taxon>
        <taxon>Dothideomycetidae</taxon>
        <taxon>Mycosphaerellales</taxon>
        <taxon>Teratosphaeriaceae</taxon>
        <taxon>Friedmanniomyces</taxon>
    </lineage>
</organism>
<feature type="region of interest" description="Disordered" evidence="1">
    <location>
        <begin position="611"/>
        <end position="633"/>
    </location>
</feature>
<feature type="region of interest" description="Disordered" evidence="1">
    <location>
        <begin position="724"/>
        <end position="743"/>
    </location>
</feature>
<feature type="region of interest" description="Disordered" evidence="1">
    <location>
        <begin position="653"/>
        <end position="702"/>
    </location>
</feature>
<dbReference type="Pfam" id="PF01585">
    <property type="entry name" value="G-patch"/>
    <property type="match status" value="1"/>
</dbReference>
<proteinExistence type="predicted"/>
<dbReference type="Pfam" id="PF26093">
    <property type="entry name" value="HTH_TGH"/>
    <property type="match status" value="1"/>
</dbReference>
<comment type="caution">
    <text evidence="3">The sequence shown here is derived from an EMBL/GenBank/DDBJ whole genome shotgun (WGS) entry which is preliminary data.</text>
</comment>
<feature type="region of interest" description="Disordered" evidence="1">
    <location>
        <begin position="548"/>
        <end position="581"/>
    </location>
</feature>
<protein>
    <recommendedName>
        <fullName evidence="2">G-patch domain-containing protein</fullName>
    </recommendedName>
</protein>
<feature type="compositionally biased region" description="Low complexity" evidence="1">
    <location>
        <begin position="368"/>
        <end position="387"/>
    </location>
</feature>
<dbReference type="AlphaFoldDB" id="A0AAN6GZQ5"/>
<feature type="region of interest" description="Disordered" evidence="1">
    <location>
        <begin position="209"/>
        <end position="254"/>
    </location>
</feature>
<dbReference type="GO" id="GO:0005634">
    <property type="term" value="C:nucleus"/>
    <property type="evidence" value="ECO:0007669"/>
    <property type="project" value="TreeGrafter"/>
</dbReference>
<reference evidence="3" key="1">
    <citation type="submission" date="2023-06" db="EMBL/GenBank/DDBJ databases">
        <title>Black Yeasts Isolated from many extreme environments.</title>
        <authorList>
            <person name="Coleine C."/>
            <person name="Stajich J.E."/>
            <person name="Selbmann L."/>
        </authorList>
    </citation>
    <scope>NUCLEOTIDE SEQUENCE</scope>
    <source>
        <strain evidence="3">CCFEE 5200</strain>
    </source>
</reference>
<feature type="compositionally biased region" description="Gly residues" evidence="1">
    <location>
        <begin position="621"/>
        <end position="630"/>
    </location>
</feature>
<feature type="compositionally biased region" description="Gly residues" evidence="1">
    <location>
        <begin position="659"/>
        <end position="677"/>
    </location>
</feature>
<dbReference type="InterPro" id="IPR000467">
    <property type="entry name" value="G_patch_dom"/>
</dbReference>
<feature type="region of interest" description="Disordered" evidence="1">
    <location>
        <begin position="1"/>
        <end position="21"/>
    </location>
</feature>
<dbReference type="PROSITE" id="PS50174">
    <property type="entry name" value="G_PATCH"/>
    <property type="match status" value="1"/>
</dbReference>
<feature type="region of interest" description="Disordered" evidence="1">
    <location>
        <begin position="352"/>
        <end position="387"/>
    </location>
</feature>
<sequence>MSSKRSRAAFETDHGPPAHASYALYGTPLPAYDPDVRDDGSYVPIWKQEVTDERGRKRLHGAFTGGFSAGYFNTVGSKEGWTPSTFVSSRANRAKDGKTQSLGQRAEEFMDEEDLAEQAESQKLETQGGFAGLGSGSGDGGGKGMFADLFRASGETMGVKLLQRMGWRQGQGVGPRVKRRAQGDEKGEVHLFAPDNAPMIAISRTTDHKGLGFEGEGKLEDQTSSAGRDDDDEDGRDARILQSNRSKMLTKPKKVKTSSLGVGVLNDTGSDDEDPYAMGPQISYNRIIGGDKKKKKGGIVASNATPSVTKPIFASKKLTHRTTTSAGFRKCHDGRLPLDGFVLSLAPLTITEENKHPPPEVPPDWHSTKASATGSTTTDPNTTSTADAAKISTLNPTTRAALLGEQPLPGKSIFDYLSPATRAKLATATGRPNLPPARNERAPAGFEASEADSKRRTLWDLVPALDKETAGAALQRGKTGWMPYAEDEGKRERYRSFLELRAGLRTDLPARGEGSGIEAWGREMGEFAQAAEVFKPISGLMATRFTSSSGAPRLASDATDSAAAAQVDGARSEDPAEKAAKMGMVGPLTRSKLPFYPTRLLCKRFNVRPPANVGVDRDEGSSGGADGGGAADKRLEIVGQASLDRMMREANWGKRPAAGSGGFVSGGTEGGSGGAGGGEDDDGVKKENQLGKEQLPAESCVVSRRSARKARYTDYAEYKVLDAKKPRTGKAKADDEPPEDEELVDEVNIDDLPSDDAEENFVRALKERSNAAVHTNRSLSFVAKVEKAFEAAHAHNHRHPQQDDSPLEEAEDDDETVLLAKLSKEQMAIEKVALLRRERTKTRAFAGAPDSAVAGLTVYVWETHGVVPLT</sequence>
<dbReference type="Proteomes" id="UP001175353">
    <property type="component" value="Unassembled WGS sequence"/>
</dbReference>
<feature type="region of interest" description="Disordered" evidence="1">
    <location>
        <begin position="791"/>
        <end position="815"/>
    </location>
</feature>
<name>A0AAN6GZQ5_9PEZI</name>